<sequence length="220" mass="25616">MNEIIKAHNSKINRLVNVSQVRRANELDFFTDASIKYRKYLNSPLALNKNEDKNLSDIIVKTFLEQAQDQEMGVLVRQTRLATDIKNMSQEQIKEDREYISTFFSRLTSIQEIGGYLIVAVEPVKPDNLPAFISSYNEININGTNERTKDRNMFMLAAWADLFNYFDDVKVEKNFTFRQTNNGEIAVLNQRIKIKITGETFSKYLHKKPYIIDDFLANKN</sequence>
<proteinExistence type="predicted"/>
<dbReference type="EMBL" id="BARS01041473">
    <property type="protein sequence ID" value="GAG32595.1"/>
    <property type="molecule type" value="Genomic_DNA"/>
</dbReference>
<comment type="caution">
    <text evidence="1">The sequence shown here is derived from an EMBL/GenBank/DDBJ whole genome shotgun (WGS) entry which is preliminary data.</text>
</comment>
<evidence type="ECO:0000313" key="1">
    <source>
        <dbReference type="EMBL" id="GAG32595.1"/>
    </source>
</evidence>
<gene>
    <name evidence="1" type="ORF">S01H1_63066</name>
</gene>
<feature type="non-terminal residue" evidence="1">
    <location>
        <position position="220"/>
    </location>
</feature>
<dbReference type="AlphaFoldDB" id="X0WPM3"/>
<protein>
    <submittedName>
        <fullName evidence="1">Uncharacterized protein</fullName>
    </submittedName>
</protein>
<reference evidence="1" key="1">
    <citation type="journal article" date="2014" name="Front. Microbiol.">
        <title>High frequency of phylogenetically diverse reductive dehalogenase-homologous genes in deep subseafloor sedimentary metagenomes.</title>
        <authorList>
            <person name="Kawai M."/>
            <person name="Futagami T."/>
            <person name="Toyoda A."/>
            <person name="Takaki Y."/>
            <person name="Nishi S."/>
            <person name="Hori S."/>
            <person name="Arai W."/>
            <person name="Tsubouchi T."/>
            <person name="Morono Y."/>
            <person name="Uchiyama I."/>
            <person name="Ito T."/>
            <person name="Fujiyama A."/>
            <person name="Inagaki F."/>
            <person name="Takami H."/>
        </authorList>
    </citation>
    <scope>NUCLEOTIDE SEQUENCE</scope>
    <source>
        <strain evidence="1">Expedition CK06-06</strain>
    </source>
</reference>
<organism evidence="1">
    <name type="scientific">marine sediment metagenome</name>
    <dbReference type="NCBI Taxonomy" id="412755"/>
    <lineage>
        <taxon>unclassified sequences</taxon>
        <taxon>metagenomes</taxon>
        <taxon>ecological metagenomes</taxon>
    </lineage>
</organism>
<accession>X0WPM3</accession>
<name>X0WPM3_9ZZZZ</name>